<dbReference type="InterPro" id="IPR052042">
    <property type="entry name" value="Tail_sheath_structural"/>
</dbReference>
<dbReference type="PANTHER" id="PTHR35861:SF1">
    <property type="entry name" value="PHAGE TAIL SHEATH PROTEIN"/>
    <property type="match status" value="1"/>
</dbReference>
<comment type="similarity">
    <text evidence="1">Belongs to the myoviridae tail sheath protein family.</text>
</comment>
<accession>A0A6P0CBB8</accession>
<proteinExistence type="inferred from homology"/>
<comment type="caution">
    <text evidence="3">The sequence shown here is derived from an EMBL/GenBank/DDBJ whole genome shotgun (WGS) entry which is preliminary data.</text>
</comment>
<name>A0A6P0CBB8_9RHOB</name>
<evidence type="ECO:0000259" key="2">
    <source>
        <dbReference type="Pfam" id="PF17482"/>
    </source>
</evidence>
<dbReference type="PANTHER" id="PTHR35861">
    <property type="match status" value="1"/>
</dbReference>
<sequence length="649" mass="68723">MTFVPKSPGVYFQEIPSGARTIVGASTSIAAFVGGFARGPLNIPIRMFTQADFETGLGGLNSDYPTSFAVSQFFLNGGGQAYGVRVSPDATAAIVVMDDATNNATLRATAGRQVGGVSLDDPGEWGDNIRIDVDAITPDPTTQFNLTVAEIRDVDGVEVARRTEVYRNLTLTAGPRNALDVVNEASAIIQLSRDPGWAGNGLPVPTGYYSGPVTLADLAGITPANDIDVDLGAGAETVSVPFTAPPTTLAEAAAGLQSGLRAAFPADRLWAQLTVTVVGDRLRIVPGRASPDYDPGTVISIADSVSDLAQRLGLDGALDRANVEQYAPINTPAAFQSVATAGGDGAANGAADLRGDRSTRTGFYALDDVRSFNMLAIPEASELGSVANLAAVMSAAATYCTEKRAMLFIDPPEDTDTIEEAETWLGEVADAGLRMPNLVTYYPLVHLPDPGSENRPRPFAPSGTMAGVWARTDRQVGVWKAPAGITARLSNVVALDHVMTDQENGVINPLGMNALRNFDIPGNVSWGARTLVGADLLASDWKYVPVRRMALFIESSLYDGLQWAVFQPNDAPLWNEMRSAVTSFMQGLFRQGAFQGSSPRDAYIVKCDSETTTQSDINAGIVNLFVGFAPLRPAEFVVVSIQLQIRQDG</sequence>
<dbReference type="AlphaFoldDB" id="A0A6P0CBB8"/>
<keyword evidence="4" id="KW-1185">Reference proteome</keyword>
<evidence type="ECO:0000313" key="3">
    <source>
        <dbReference type="EMBL" id="NEK23531.1"/>
    </source>
</evidence>
<dbReference type="Pfam" id="PF17482">
    <property type="entry name" value="Phage_sheath_1C"/>
    <property type="match status" value="1"/>
</dbReference>
<dbReference type="EMBL" id="JAABNT010000008">
    <property type="protein sequence ID" value="NEK23531.1"/>
    <property type="molecule type" value="Genomic_DNA"/>
</dbReference>
<dbReference type="Gene3D" id="3.40.50.11780">
    <property type="match status" value="2"/>
</dbReference>
<organism evidence="3 4">
    <name type="scientific">Sulfitobacter sediminilitoris</name>
    <dbReference type="NCBI Taxonomy" id="2698830"/>
    <lineage>
        <taxon>Bacteria</taxon>
        <taxon>Pseudomonadati</taxon>
        <taxon>Pseudomonadota</taxon>
        <taxon>Alphaproteobacteria</taxon>
        <taxon>Rhodobacterales</taxon>
        <taxon>Roseobacteraceae</taxon>
        <taxon>Sulfitobacter</taxon>
    </lineage>
</organism>
<evidence type="ECO:0000256" key="1">
    <source>
        <dbReference type="ARBA" id="ARBA00008005"/>
    </source>
</evidence>
<dbReference type="Proteomes" id="UP000468591">
    <property type="component" value="Unassembled WGS sequence"/>
</dbReference>
<reference evidence="3 4" key="1">
    <citation type="submission" date="2020-01" db="EMBL/GenBank/DDBJ databases">
        <title>Sulfitobacter sediminilitoris sp. nov., isolated from a tidal flat.</title>
        <authorList>
            <person name="Park S."/>
            <person name="Yoon J.-H."/>
        </authorList>
    </citation>
    <scope>NUCLEOTIDE SEQUENCE [LARGE SCALE GENOMIC DNA]</scope>
    <source>
        <strain evidence="3 4">JBTF-M27</strain>
    </source>
</reference>
<dbReference type="RefSeq" id="WP_164354452.1">
    <property type="nucleotide sequence ID" value="NZ_JAABNT010000008.1"/>
</dbReference>
<dbReference type="InterPro" id="IPR020287">
    <property type="entry name" value="Tail_sheath_C"/>
</dbReference>
<evidence type="ECO:0000313" key="4">
    <source>
        <dbReference type="Proteomes" id="UP000468591"/>
    </source>
</evidence>
<protein>
    <submittedName>
        <fullName evidence="3">Phage tail sheath family protein</fullName>
    </submittedName>
</protein>
<feature type="domain" description="Tail sheath protein C-terminal" evidence="2">
    <location>
        <begin position="539"/>
        <end position="643"/>
    </location>
</feature>
<gene>
    <name evidence="3" type="ORF">GV827_14080</name>
</gene>